<feature type="domain" description="CheW-like" evidence="1">
    <location>
        <begin position="27"/>
        <end position="165"/>
    </location>
</feature>
<evidence type="ECO:0000313" key="5">
    <source>
        <dbReference type="Proteomes" id="UP000255335"/>
    </source>
</evidence>
<dbReference type="AlphaFoldDB" id="A0A2Z5V5W6"/>
<dbReference type="PROSITE" id="PS50851">
    <property type="entry name" value="CHEW"/>
    <property type="match status" value="1"/>
</dbReference>
<dbReference type="Gene3D" id="2.30.30.40">
    <property type="entry name" value="SH3 Domains"/>
    <property type="match status" value="1"/>
</dbReference>
<dbReference type="Proteomes" id="UP000255335">
    <property type="component" value="Unassembled WGS sequence"/>
</dbReference>
<organism evidence="2 4">
    <name type="scientific">Helicobacter cinaedi</name>
    <dbReference type="NCBI Taxonomy" id="213"/>
    <lineage>
        <taxon>Bacteria</taxon>
        <taxon>Pseudomonadati</taxon>
        <taxon>Campylobacterota</taxon>
        <taxon>Epsilonproteobacteria</taxon>
        <taxon>Campylobacterales</taxon>
        <taxon>Helicobacteraceae</taxon>
        <taxon>Helicobacter</taxon>
    </lineage>
</organism>
<dbReference type="GeneID" id="66540225"/>
<dbReference type="RefSeq" id="WP_002955773.1">
    <property type="nucleotide sequence ID" value="NZ_AP017374.1"/>
</dbReference>
<reference evidence="4 5" key="1">
    <citation type="submission" date="2018-06" db="EMBL/GenBank/DDBJ databases">
        <authorList>
            <consortium name="Pathogen Informatics"/>
            <person name="Doyle S."/>
        </authorList>
    </citation>
    <scope>NUCLEOTIDE SEQUENCE [LARGE SCALE GENOMIC DNA]</scope>
    <source>
        <strain evidence="2 4">NCTC12219</strain>
        <strain evidence="3 5">NCTC12221</strain>
    </source>
</reference>
<evidence type="ECO:0000313" key="3">
    <source>
        <dbReference type="EMBL" id="STP13495.1"/>
    </source>
</evidence>
<dbReference type="PANTHER" id="PTHR22617">
    <property type="entry name" value="CHEMOTAXIS SENSOR HISTIDINE KINASE-RELATED"/>
    <property type="match status" value="1"/>
</dbReference>
<proteinExistence type="predicted"/>
<dbReference type="InterPro" id="IPR039315">
    <property type="entry name" value="CheW"/>
</dbReference>
<protein>
    <submittedName>
        <fullName evidence="2">Chemotaxis signal transduction response regulator</fullName>
    </submittedName>
</protein>
<dbReference type="GO" id="GO:0007165">
    <property type="term" value="P:signal transduction"/>
    <property type="evidence" value="ECO:0007669"/>
    <property type="project" value="InterPro"/>
</dbReference>
<dbReference type="EMBL" id="UGHX01000001">
    <property type="protein sequence ID" value="STP11607.1"/>
    <property type="molecule type" value="Genomic_DNA"/>
</dbReference>
<dbReference type="OMA" id="MAHAPEF"/>
<dbReference type="InterPro" id="IPR036061">
    <property type="entry name" value="CheW-like_dom_sf"/>
</dbReference>
<dbReference type="SUPFAM" id="SSF50341">
    <property type="entry name" value="CheW-like"/>
    <property type="match status" value="1"/>
</dbReference>
<dbReference type="Gene3D" id="2.40.50.180">
    <property type="entry name" value="CheA-289, Domain 4"/>
    <property type="match status" value="1"/>
</dbReference>
<name>A0A2Z5V5W6_9HELI</name>
<evidence type="ECO:0000259" key="1">
    <source>
        <dbReference type="PROSITE" id="PS50851"/>
    </source>
</evidence>
<dbReference type="STRING" id="1172562.HCN_1800"/>
<gene>
    <name evidence="2" type="primary">cheW</name>
    <name evidence="2" type="ORF">NCTC12219_01504</name>
    <name evidence="3" type="ORF">NCTC12221_01571</name>
</gene>
<dbReference type="InterPro" id="IPR002545">
    <property type="entry name" value="CheW-lke_dom"/>
</dbReference>
<dbReference type="Pfam" id="PF01584">
    <property type="entry name" value="CheW"/>
    <property type="match status" value="1"/>
</dbReference>
<dbReference type="SMART" id="SM00260">
    <property type="entry name" value="CheW"/>
    <property type="match status" value="1"/>
</dbReference>
<dbReference type="GO" id="GO:0005829">
    <property type="term" value="C:cytosol"/>
    <property type="evidence" value="ECO:0007669"/>
    <property type="project" value="TreeGrafter"/>
</dbReference>
<dbReference type="EMBL" id="UGHZ01000003">
    <property type="protein sequence ID" value="STP13495.1"/>
    <property type="molecule type" value="Genomic_DNA"/>
</dbReference>
<evidence type="ECO:0000313" key="2">
    <source>
        <dbReference type="EMBL" id="STP11607.1"/>
    </source>
</evidence>
<accession>A0A2Z5V5W6</accession>
<dbReference type="CDD" id="cd00732">
    <property type="entry name" value="CheW"/>
    <property type="match status" value="1"/>
</dbReference>
<dbReference type="PANTHER" id="PTHR22617:SF23">
    <property type="entry name" value="CHEMOTAXIS PROTEIN CHEW"/>
    <property type="match status" value="1"/>
</dbReference>
<dbReference type="Proteomes" id="UP000255103">
    <property type="component" value="Unassembled WGS sequence"/>
</dbReference>
<evidence type="ECO:0000313" key="4">
    <source>
        <dbReference type="Proteomes" id="UP000255103"/>
    </source>
</evidence>
<sequence length="165" mass="18630">MSENKLKEVLEKQQNKGVGEAAAVEETLHIIGFMIGNEEFAVPILNVKEIIKPIEYTRVPAVPDYVLGVFNLRGTVLPLINMRLKFGLPAIKQDGDTRFLVISQKDEMIGFMIDKLTGAVRIPESDIDPIPESFNENQNLLQGIGKREDRLITILRVENLLKRTF</sequence>
<dbReference type="GO" id="GO:0006935">
    <property type="term" value="P:chemotaxis"/>
    <property type="evidence" value="ECO:0007669"/>
    <property type="project" value="InterPro"/>
</dbReference>